<dbReference type="GO" id="GO:0008804">
    <property type="term" value="F:carbamate kinase activity"/>
    <property type="evidence" value="ECO:0007669"/>
    <property type="project" value="UniProtKB-UniRule"/>
</dbReference>
<dbReference type="InterPro" id="IPR003964">
    <property type="entry name" value="Carb_kinase"/>
</dbReference>
<dbReference type="PANTHER" id="PTHR30409:SF1">
    <property type="entry name" value="CARBAMATE KINASE-RELATED"/>
    <property type="match status" value="1"/>
</dbReference>
<evidence type="ECO:0000259" key="6">
    <source>
        <dbReference type="Pfam" id="PF00696"/>
    </source>
</evidence>
<dbReference type="Gene3D" id="3.40.1160.10">
    <property type="entry name" value="Acetylglutamate kinase-like"/>
    <property type="match status" value="1"/>
</dbReference>
<keyword evidence="2 5" id="KW-0808">Transferase</keyword>
<evidence type="ECO:0000313" key="8">
    <source>
        <dbReference type="Proteomes" id="UP000178943"/>
    </source>
</evidence>
<dbReference type="InterPro" id="IPR036393">
    <property type="entry name" value="AceGlu_kinase-like_sf"/>
</dbReference>
<evidence type="ECO:0000256" key="1">
    <source>
        <dbReference type="ARBA" id="ARBA00011066"/>
    </source>
</evidence>
<dbReference type="PRINTS" id="PR01469">
    <property type="entry name" value="CARBMTKINASE"/>
</dbReference>
<dbReference type="PANTHER" id="PTHR30409">
    <property type="entry name" value="CARBAMATE KINASE"/>
    <property type="match status" value="1"/>
</dbReference>
<dbReference type="CDD" id="cd04235">
    <property type="entry name" value="AAK_CK"/>
    <property type="match status" value="1"/>
</dbReference>
<reference evidence="7 8" key="1">
    <citation type="journal article" date="2016" name="Nat. Commun.">
        <title>Thousands of microbial genomes shed light on interconnected biogeochemical processes in an aquifer system.</title>
        <authorList>
            <person name="Anantharaman K."/>
            <person name="Brown C.T."/>
            <person name="Hug L.A."/>
            <person name="Sharon I."/>
            <person name="Castelle C.J."/>
            <person name="Probst A.J."/>
            <person name="Thomas B.C."/>
            <person name="Singh A."/>
            <person name="Wilkins M.J."/>
            <person name="Karaoz U."/>
            <person name="Brodie E.L."/>
            <person name="Williams K.H."/>
            <person name="Hubbard S.S."/>
            <person name="Banfield J.F."/>
        </authorList>
    </citation>
    <scope>NUCLEOTIDE SEQUENCE [LARGE SCALE GENOMIC DNA]</scope>
</reference>
<evidence type="ECO:0000256" key="4">
    <source>
        <dbReference type="NCBIfam" id="TIGR00746"/>
    </source>
</evidence>
<comment type="caution">
    <text evidence="7">The sequence shown here is derived from an EMBL/GenBank/DDBJ whole genome shotgun (WGS) entry which is preliminary data.</text>
</comment>
<evidence type="ECO:0000256" key="5">
    <source>
        <dbReference type="PIRNR" id="PIRNR000723"/>
    </source>
</evidence>
<evidence type="ECO:0000313" key="7">
    <source>
        <dbReference type="EMBL" id="OGF58401.1"/>
    </source>
</evidence>
<keyword evidence="3 5" id="KW-0418">Kinase</keyword>
<evidence type="ECO:0000256" key="2">
    <source>
        <dbReference type="ARBA" id="ARBA00022679"/>
    </source>
</evidence>
<dbReference type="SUPFAM" id="SSF53633">
    <property type="entry name" value="Carbamate kinase-like"/>
    <property type="match status" value="1"/>
</dbReference>
<dbReference type="NCBIfam" id="NF009007">
    <property type="entry name" value="PRK12352.1"/>
    <property type="match status" value="1"/>
</dbReference>
<dbReference type="GO" id="GO:0019546">
    <property type="term" value="P:L-arginine deiminase pathway"/>
    <property type="evidence" value="ECO:0007669"/>
    <property type="project" value="TreeGrafter"/>
</dbReference>
<feature type="domain" description="Aspartate/glutamate/uridylate kinase" evidence="6">
    <location>
        <begin position="6"/>
        <end position="297"/>
    </location>
</feature>
<dbReference type="InterPro" id="IPR001048">
    <property type="entry name" value="Asp/Glu/Uridylate_kinase"/>
</dbReference>
<dbReference type="PIRSF" id="PIRSF000723">
    <property type="entry name" value="Carbamate_kin"/>
    <property type="match status" value="1"/>
</dbReference>
<dbReference type="Proteomes" id="UP000178943">
    <property type="component" value="Unassembled WGS sequence"/>
</dbReference>
<dbReference type="STRING" id="1817863.A2Y62_15055"/>
<organism evidence="7 8">
    <name type="scientific">Candidatus Fischerbacteria bacterium RBG_13_37_8</name>
    <dbReference type="NCBI Taxonomy" id="1817863"/>
    <lineage>
        <taxon>Bacteria</taxon>
        <taxon>Candidatus Fischeribacteriota</taxon>
    </lineage>
</organism>
<dbReference type="Pfam" id="PF00696">
    <property type="entry name" value="AA_kinase"/>
    <property type="match status" value="1"/>
</dbReference>
<dbReference type="AlphaFoldDB" id="A0A1F5V667"/>
<comment type="similarity">
    <text evidence="1 5">Belongs to the carbamate kinase family.</text>
</comment>
<dbReference type="EMBL" id="MFGW01000250">
    <property type="protein sequence ID" value="OGF58401.1"/>
    <property type="molecule type" value="Genomic_DNA"/>
</dbReference>
<dbReference type="GO" id="GO:0005829">
    <property type="term" value="C:cytosol"/>
    <property type="evidence" value="ECO:0007669"/>
    <property type="project" value="TreeGrafter"/>
</dbReference>
<dbReference type="FunFam" id="3.40.1160.10:FF:000007">
    <property type="entry name" value="Carbamate kinase"/>
    <property type="match status" value="1"/>
</dbReference>
<sequence length="321" mass="35449">MQGNKIALIAFGGNALLKETERGTQGEQLKNAEKACRVLMQIIKRGYKLVIVHGNGPQVGNILIQMEEAVTKIPPFSLDTCVAMSQGSMGYMLERAMRNQLRKEKQSYEVLTVITEVSVDEKDEAFKKPTKPVGPFFTRYRSSMLQKEKKWVMVEDSGRGYRRVVPSPRPVEIVNLDAIIKLIDQDFLVIACGGGGIPVFKNAQGLYEGIEAVIDKDYTSALLASAINAELFIILTNVERVALNYGKPDQQWLNVVTVDEMKTYYKEKHFPAGSMGPKVEAAIAYIERGGKEAIITSADKLKEALDGTSGTRILSLNAVVS</sequence>
<name>A0A1F5V667_9BACT</name>
<evidence type="ECO:0000256" key="3">
    <source>
        <dbReference type="ARBA" id="ARBA00022777"/>
    </source>
</evidence>
<dbReference type="NCBIfam" id="TIGR00746">
    <property type="entry name" value="arcC"/>
    <property type="match status" value="1"/>
</dbReference>
<accession>A0A1F5V667</accession>
<gene>
    <name evidence="7" type="ORF">A2Y62_15055</name>
</gene>
<proteinExistence type="inferred from homology"/>
<protein>
    <recommendedName>
        <fullName evidence="4 5">Carbamate kinase</fullName>
    </recommendedName>
</protein>